<evidence type="ECO:0000313" key="2">
    <source>
        <dbReference type="EMBL" id="GEN08480.1"/>
    </source>
</evidence>
<sequence>MRRTTPLLVLLGLFLASSALAAEDAAHSHLRASLEAMGGEAKLQALSALRIQGIGHWNLMEQSERPAPPWLVSYEQVDEVRDLRQRRLRMKTEGRGTPGLEDWQGATMVLSDGVVMMERGGQRRPAGGAQLQDMNERLDFAPERILFTALAAPELRALADTRLQDVPHHVVAFRHGHARVKLYLNARTRLPTMVETLDAHPSDFFWSVWGDVTTRLFFQAWSLEPGGLRYPRHWENERKGQAYHSFTVTRLELAPKVSEEDFAIPEDVKKGFAARGRMTADDLPLGRPDRPAVELAPGVVHLPGAWDVTLVKQDDGLVIIEAPISSGYSARILEEAQRRFPGVKVKAVVSTSDAWPHVGGVREYAARGIPLHVLDLNRPLLQGVLTAPRTLAPDALARAPRAASLVSVGQRVKLGAGRNRLELVPVRTETGERMLFVSLPEHRLLYTSDLVQPRPDGTFFNVQQVSETLEVIARERLDVARVFGMHLSATDVSALATAVEKQRAPVAEVKP</sequence>
<dbReference type="AlphaFoldDB" id="A0A511T2V1"/>
<dbReference type="EMBL" id="FOIB01000006">
    <property type="protein sequence ID" value="SEU20069.1"/>
    <property type="molecule type" value="Genomic_DNA"/>
</dbReference>
<dbReference type="InterPro" id="IPR036866">
    <property type="entry name" value="RibonucZ/Hydroxyglut_hydro"/>
</dbReference>
<evidence type="ECO:0000256" key="1">
    <source>
        <dbReference type="SAM" id="SignalP"/>
    </source>
</evidence>
<dbReference type="OrthoDB" id="5378004at2"/>
<reference evidence="2 5" key="2">
    <citation type="submission" date="2019-07" db="EMBL/GenBank/DDBJ databases">
        <title>Whole genome shotgun sequence of Myxococcus fulvus NBRC 100333.</title>
        <authorList>
            <person name="Hosoyama A."/>
            <person name="Uohara A."/>
            <person name="Ohji S."/>
            <person name="Ichikawa N."/>
        </authorList>
    </citation>
    <scope>NUCLEOTIDE SEQUENCE [LARGE SCALE GENOMIC DNA]</scope>
    <source>
        <strain evidence="2 5">NBRC 100333</strain>
    </source>
</reference>
<dbReference type="Gene3D" id="3.60.15.10">
    <property type="entry name" value="Ribonuclease Z/Hydroxyacylglutathione hydrolase-like"/>
    <property type="match status" value="1"/>
</dbReference>
<comment type="caution">
    <text evidence="2">The sequence shown here is derived from an EMBL/GenBank/DDBJ whole genome shotgun (WGS) entry which is preliminary data.</text>
</comment>
<evidence type="ECO:0000313" key="4">
    <source>
        <dbReference type="Proteomes" id="UP000183760"/>
    </source>
</evidence>
<dbReference type="Proteomes" id="UP000183760">
    <property type="component" value="Unassembled WGS sequence"/>
</dbReference>
<dbReference type="EMBL" id="BJXR01000028">
    <property type="protein sequence ID" value="GEN08480.1"/>
    <property type="molecule type" value="Genomic_DNA"/>
</dbReference>
<name>A0A511T2V1_MYXFU</name>
<dbReference type="Proteomes" id="UP000321514">
    <property type="component" value="Unassembled WGS sequence"/>
</dbReference>
<reference evidence="3 4" key="1">
    <citation type="submission" date="2016-10" db="EMBL/GenBank/DDBJ databases">
        <authorList>
            <person name="Varghese N."/>
            <person name="Submissions S."/>
        </authorList>
    </citation>
    <scope>NUCLEOTIDE SEQUENCE [LARGE SCALE GENOMIC DNA]</scope>
    <source>
        <strain evidence="3 4">DSM 16525</strain>
    </source>
</reference>
<feature type="chain" id="PRO_5022977145" description="Metallo-beta-lactamase domain-containing protein" evidence="1">
    <location>
        <begin position="22"/>
        <end position="511"/>
    </location>
</feature>
<proteinExistence type="predicted"/>
<dbReference type="STRING" id="1334629.MFUL124B02_30855"/>
<keyword evidence="1" id="KW-0732">Signal</keyword>
<gene>
    <name evidence="2" type="ORF">MFU01_35170</name>
    <name evidence="3" type="ORF">SAMN05443572_10691</name>
</gene>
<evidence type="ECO:0000313" key="5">
    <source>
        <dbReference type="Proteomes" id="UP000321514"/>
    </source>
</evidence>
<keyword evidence="4" id="KW-1185">Reference proteome</keyword>
<protein>
    <recommendedName>
        <fullName evidence="6">Metallo-beta-lactamase domain-containing protein</fullName>
    </recommendedName>
</protein>
<accession>A0A511T2V1</accession>
<organism evidence="2 5">
    <name type="scientific">Myxococcus fulvus</name>
    <dbReference type="NCBI Taxonomy" id="33"/>
    <lineage>
        <taxon>Bacteria</taxon>
        <taxon>Pseudomonadati</taxon>
        <taxon>Myxococcota</taxon>
        <taxon>Myxococcia</taxon>
        <taxon>Myxococcales</taxon>
        <taxon>Cystobacterineae</taxon>
        <taxon>Myxococcaceae</taxon>
        <taxon>Myxococcus</taxon>
    </lineage>
</organism>
<dbReference type="SUPFAM" id="SSF56281">
    <property type="entry name" value="Metallo-hydrolase/oxidoreductase"/>
    <property type="match status" value="1"/>
</dbReference>
<feature type="signal peptide" evidence="1">
    <location>
        <begin position="1"/>
        <end position="21"/>
    </location>
</feature>
<evidence type="ECO:0008006" key="6">
    <source>
        <dbReference type="Google" id="ProtNLM"/>
    </source>
</evidence>
<evidence type="ECO:0000313" key="3">
    <source>
        <dbReference type="EMBL" id="SEU20069.1"/>
    </source>
</evidence>
<dbReference type="RefSeq" id="WP_143097236.1">
    <property type="nucleotide sequence ID" value="NZ_BJXR01000028.1"/>
</dbReference>